<sequence>MGLFMNPDKNPKIFKNDDELIEPNQNIFRQDNIAEIMKAQQTANDKLYKSLQEIENTYKKQSRIQARRMANVRYHIEELYDNQQRRSVDDEQAVKSMAQLHEENKTLSEKVDQQINLQKEMSEKLSNHEAFQTEVIERLENQEALTEKILRKIDHFRSILYERTNYLSEKIGTGYEATSAYMTKFIKVNASSIADEQTKEREKSIE</sequence>
<evidence type="ECO:0000313" key="1">
    <source>
        <dbReference type="EMBL" id="SUJ14261.1"/>
    </source>
</evidence>
<dbReference type="AlphaFoldDB" id="A0A380C7D6"/>
<protein>
    <submittedName>
        <fullName evidence="1">Uncharacterized protein</fullName>
    </submittedName>
</protein>
<organism evidence="1 2">
    <name type="scientific">Sporosarcina pasteurii</name>
    <name type="common">Bacillus pasteurii</name>
    <dbReference type="NCBI Taxonomy" id="1474"/>
    <lineage>
        <taxon>Bacteria</taxon>
        <taxon>Bacillati</taxon>
        <taxon>Bacillota</taxon>
        <taxon>Bacilli</taxon>
        <taxon>Bacillales</taxon>
        <taxon>Caryophanaceae</taxon>
        <taxon>Sporosarcina</taxon>
    </lineage>
</organism>
<gene>
    <name evidence="1" type="ORF">NCTC4822_02423</name>
</gene>
<dbReference type="EMBL" id="UGYZ01000002">
    <property type="protein sequence ID" value="SUJ14261.1"/>
    <property type="molecule type" value="Genomic_DNA"/>
</dbReference>
<dbReference type="RefSeq" id="WP_115362512.1">
    <property type="nucleotide sequence ID" value="NZ_CP038012.1"/>
</dbReference>
<proteinExistence type="predicted"/>
<accession>A0A380C7D6</accession>
<dbReference type="OrthoDB" id="2733945at2"/>
<dbReference type="Proteomes" id="UP000254519">
    <property type="component" value="Unassembled WGS sequence"/>
</dbReference>
<reference evidence="1 2" key="1">
    <citation type="submission" date="2018-06" db="EMBL/GenBank/DDBJ databases">
        <authorList>
            <consortium name="Pathogen Informatics"/>
            <person name="Doyle S."/>
        </authorList>
    </citation>
    <scope>NUCLEOTIDE SEQUENCE [LARGE SCALE GENOMIC DNA]</scope>
    <source>
        <strain evidence="2">ATCC 11859 / DSM 33 / NCIB 8841 / NCTC 4822</strain>
    </source>
</reference>
<evidence type="ECO:0000313" key="2">
    <source>
        <dbReference type="Proteomes" id="UP000254519"/>
    </source>
</evidence>
<keyword evidence="2" id="KW-1185">Reference proteome</keyword>
<name>A0A380C7D6_SPOPA</name>